<dbReference type="InterPro" id="IPR004474">
    <property type="entry name" value="LytR_CpsA_psr"/>
</dbReference>
<dbReference type="RefSeq" id="WP_022287251.1">
    <property type="nucleotide sequence ID" value="NZ_JAOQJZ010000004.1"/>
</dbReference>
<name>A0AAE3LHB5_9FIRM</name>
<organism evidence="4 5">
    <name type="scientific">Hominimerdicola aceti</name>
    <dbReference type="NCBI Taxonomy" id="2981726"/>
    <lineage>
        <taxon>Bacteria</taxon>
        <taxon>Bacillati</taxon>
        <taxon>Bacillota</taxon>
        <taxon>Clostridia</taxon>
        <taxon>Eubacteriales</taxon>
        <taxon>Oscillospiraceae</taxon>
        <taxon>Hominimerdicola</taxon>
    </lineage>
</organism>
<feature type="transmembrane region" description="Helical" evidence="2">
    <location>
        <begin position="20"/>
        <end position="40"/>
    </location>
</feature>
<dbReference type="EMBL" id="JAOQJZ010000004">
    <property type="protein sequence ID" value="MCU6705449.1"/>
    <property type="molecule type" value="Genomic_DNA"/>
</dbReference>
<keyword evidence="2" id="KW-0472">Membrane</keyword>
<dbReference type="Proteomes" id="UP001208131">
    <property type="component" value="Unassembled WGS sequence"/>
</dbReference>
<dbReference type="InterPro" id="IPR050922">
    <property type="entry name" value="LytR/CpsA/Psr_CW_biosynth"/>
</dbReference>
<evidence type="ECO:0000313" key="4">
    <source>
        <dbReference type="EMBL" id="MCU6705449.1"/>
    </source>
</evidence>
<evidence type="ECO:0000259" key="3">
    <source>
        <dbReference type="Pfam" id="PF03816"/>
    </source>
</evidence>
<evidence type="ECO:0000256" key="1">
    <source>
        <dbReference type="ARBA" id="ARBA00006068"/>
    </source>
</evidence>
<evidence type="ECO:0000313" key="5">
    <source>
        <dbReference type="Proteomes" id="UP001208131"/>
    </source>
</evidence>
<keyword evidence="2" id="KW-0812">Transmembrane</keyword>
<reference evidence="4 5" key="1">
    <citation type="journal article" date="2021" name="ISME Commun">
        <title>Automated analysis of genomic sequences facilitates high-throughput and comprehensive description of bacteria.</title>
        <authorList>
            <person name="Hitch T.C.A."/>
        </authorList>
    </citation>
    <scope>NUCLEOTIDE SEQUENCE [LARGE SCALE GENOMIC DNA]</scope>
    <source>
        <strain evidence="4 5">Sanger_31</strain>
    </source>
</reference>
<accession>A0AAE3LHB5</accession>
<dbReference type="Gene3D" id="3.40.630.190">
    <property type="entry name" value="LCP protein"/>
    <property type="match status" value="1"/>
</dbReference>
<keyword evidence="5" id="KW-1185">Reference proteome</keyword>
<dbReference type="PANTHER" id="PTHR33392">
    <property type="entry name" value="POLYISOPRENYL-TEICHOIC ACID--PEPTIDOGLYCAN TEICHOIC ACID TRANSFERASE TAGU"/>
    <property type="match status" value="1"/>
</dbReference>
<dbReference type="Pfam" id="PF03816">
    <property type="entry name" value="LytR_cpsA_psr"/>
    <property type="match status" value="1"/>
</dbReference>
<gene>
    <name evidence="4" type="ORF">OCV57_05865</name>
</gene>
<dbReference type="AlphaFoldDB" id="A0AAE3LHB5"/>
<evidence type="ECO:0000256" key="2">
    <source>
        <dbReference type="SAM" id="Phobius"/>
    </source>
</evidence>
<comment type="caution">
    <text evidence="4">The sequence shown here is derived from an EMBL/GenBank/DDBJ whole genome shotgun (WGS) entry which is preliminary data.</text>
</comment>
<feature type="domain" description="Cell envelope-related transcriptional attenuator" evidence="3">
    <location>
        <begin position="103"/>
        <end position="184"/>
    </location>
</feature>
<dbReference type="PANTHER" id="PTHR33392:SF6">
    <property type="entry name" value="POLYISOPRENYL-TEICHOIC ACID--PEPTIDOGLYCAN TEICHOIC ACID TRANSFERASE TAGU"/>
    <property type="match status" value="1"/>
</dbReference>
<sequence length="305" mass="33777">MAQTKAHKKKRRSQAPIALVYFITMIIFLFVIGMLALYALREFGVIGNDDSDSDAGIKSPVYNTLFARVNSKGVLADATVIRVAPDAKKIIIMPVSAFTVSGSQTMREIHEEGGMVKLEAAVADTFGITIDNYVSLTNDAFENAADIVGGITYTPDEELYYLSQDNDENDIAIPSGDLTNLSGHQIRLICQYPVFKEGRNGNMKFLGTAVTMLINNAFQQTNITKDNLDNFYNIFTANSDTDWTSAQYKEEKSYLKDMLDQNLTPAEALVPEGEWTDDSHFKVSDKFKESVQTMLKDTAPSAAEK</sequence>
<protein>
    <submittedName>
        <fullName evidence="4">LCP family protein</fullName>
    </submittedName>
</protein>
<comment type="similarity">
    <text evidence="1">Belongs to the LytR/CpsA/Psr (LCP) family.</text>
</comment>
<proteinExistence type="inferred from homology"/>
<keyword evidence="2" id="KW-1133">Transmembrane helix</keyword>